<feature type="domain" description="Lipase" evidence="3">
    <location>
        <begin position="603"/>
        <end position="713"/>
    </location>
</feature>
<dbReference type="AlphaFoldDB" id="U7QH12"/>
<dbReference type="InterPro" id="IPR013818">
    <property type="entry name" value="Lipase"/>
</dbReference>
<evidence type="ECO:0000256" key="2">
    <source>
        <dbReference type="ARBA" id="ARBA00022525"/>
    </source>
</evidence>
<dbReference type="Gene3D" id="2.150.10.10">
    <property type="entry name" value="Serralysin-like metalloprotease, C-terminal"/>
    <property type="match status" value="2"/>
</dbReference>
<gene>
    <name evidence="4" type="ORF">M595_4303</name>
</gene>
<evidence type="ECO:0000256" key="1">
    <source>
        <dbReference type="ARBA" id="ARBA00004613"/>
    </source>
</evidence>
<dbReference type="PATRIC" id="fig|1348334.3.peg.4159"/>
<dbReference type="Proteomes" id="UP000017127">
    <property type="component" value="Unassembled WGS sequence"/>
</dbReference>
<reference evidence="4 5" key="1">
    <citation type="journal article" date="2013" name="Front. Microbiol.">
        <title>Comparative genomic analyses of the cyanobacterium, Lyngbya aestuarii BL J, a powerful hydrogen producer.</title>
        <authorList>
            <person name="Kothari A."/>
            <person name="Vaughn M."/>
            <person name="Garcia-Pichel F."/>
        </authorList>
    </citation>
    <scope>NUCLEOTIDE SEQUENCE [LARGE SCALE GENOMIC DNA]</scope>
    <source>
        <strain evidence="4 5">BL J</strain>
    </source>
</reference>
<evidence type="ECO:0000259" key="3">
    <source>
        <dbReference type="Pfam" id="PF00151"/>
    </source>
</evidence>
<proteinExistence type="predicted"/>
<accession>U7QH12</accession>
<dbReference type="PANTHER" id="PTHR38340">
    <property type="entry name" value="S-LAYER PROTEIN"/>
    <property type="match status" value="1"/>
</dbReference>
<dbReference type="SUPFAM" id="SSF51120">
    <property type="entry name" value="beta-Roll"/>
    <property type="match status" value="1"/>
</dbReference>
<comment type="subcellular location">
    <subcellularLocation>
        <location evidence="1">Secreted</location>
    </subcellularLocation>
</comment>
<dbReference type="Pfam" id="PF00353">
    <property type="entry name" value="HemolysinCabind"/>
    <property type="match status" value="2"/>
</dbReference>
<dbReference type="GO" id="GO:0005509">
    <property type="term" value="F:calcium ion binding"/>
    <property type="evidence" value="ECO:0007669"/>
    <property type="project" value="InterPro"/>
</dbReference>
<organism evidence="4 5">
    <name type="scientific">Lyngbya aestuarii BL J</name>
    <dbReference type="NCBI Taxonomy" id="1348334"/>
    <lineage>
        <taxon>Bacteria</taxon>
        <taxon>Bacillati</taxon>
        <taxon>Cyanobacteriota</taxon>
        <taxon>Cyanophyceae</taxon>
        <taxon>Oscillatoriophycideae</taxon>
        <taxon>Oscillatoriales</taxon>
        <taxon>Microcoleaceae</taxon>
        <taxon>Lyngbya</taxon>
    </lineage>
</organism>
<keyword evidence="5" id="KW-1185">Reference proteome</keyword>
<dbReference type="InterPro" id="IPR001343">
    <property type="entry name" value="Hemolysn_Ca-bd"/>
</dbReference>
<dbReference type="SUPFAM" id="SSF53474">
    <property type="entry name" value="alpha/beta-Hydrolases"/>
    <property type="match status" value="1"/>
</dbReference>
<dbReference type="InterPro" id="IPR029058">
    <property type="entry name" value="AB_hydrolase_fold"/>
</dbReference>
<dbReference type="PROSITE" id="PS00330">
    <property type="entry name" value="HEMOLYSIN_CALCIUM"/>
    <property type="match status" value="1"/>
</dbReference>
<dbReference type="GO" id="GO:0005576">
    <property type="term" value="C:extracellular region"/>
    <property type="evidence" value="ECO:0007669"/>
    <property type="project" value="UniProtKB-SubCell"/>
</dbReference>
<evidence type="ECO:0000313" key="5">
    <source>
        <dbReference type="Proteomes" id="UP000017127"/>
    </source>
</evidence>
<dbReference type="InterPro" id="IPR011049">
    <property type="entry name" value="Serralysin-like_metalloprot_C"/>
</dbReference>
<dbReference type="GO" id="GO:0016298">
    <property type="term" value="F:lipase activity"/>
    <property type="evidence" value="ECO:0007669"/>
    <property type="project" value="InterPro"/>
</dbReference>
<dbReference type="EMBL" id="AUZM01000050">
    <property type="protein sequence ID" value="ERT05726.1"/>
    <property type="molecule type" value="Genomic_DNA"/>
</dbReference>
<dbReference type="Pfam" id="PF00151">
    <property type="entry name" value="Lipase"/>
    <property type="match status" value="1"/>
</dbReference>
<dbReference type="InterPro" id="IPR050557">
    <property type="entry name" value="RTX_toxin/Mannuronan_C5-epim"/>
</dbReference>
<dbReference type="PRINTS" id="PR00313">
    <property type="entry name" value="CABNDNGRPT"/>
</dbReference>
<dbReference type="PANTHER" id="PTHR38340:SF1">
    <property type="entry name" value="S-LAYER PROTEIN"/>
    <property type="match status" value="1"/>
</dbReference>
<dbReference type="InterPro" id="IPR018511">
    <property type="entry name" value="Hemolysin-typ_Ca-bd_CS"/>
</dbReference>
<protein>
    <submittedName>
        <fullName evidence="4">Hemolysin-type calcium-binding repeat family protein</fullName>
    </submittedName>
</protein>
<evidence type="ECO:0000313" key="4">
    <source>
        <dbReference type="EMBL" id="ERT05726.1"/>
    </source>
</evidence>
<keyword evidence="2" id="KW-0964">Secreted</keyword>
<comment type="caution">
    <text evidence="4">The sequence shown here is derived from an EMBL/GenBank/DDBJ whole genome shotgun (WGS) entry which is preliminary data.</text>
</comment>
<sequence length="850" mass="92540">MSQLPPDQIANFSASPFPDAIALLQGDDNLLNDNTGRIFYGNQGSDTIIGGGGNDTLFGGQDDDFLEAGGGNSILFGNFGNDTLIGGPGNDSLYGGAGNDVVIGGSGNSIVSGDKGLDTLTGGGGANQFILASSGADGDVITDFQPGIDKMRLPNGISFNNLQILSDGSSLSTRIESNGETLVILENVSPSSITNNDFIETGEASELPTTQLPIEIEPPTPSLPPNLPSLLDFPLPATSLTVNTQRNSLSAGLSNSRQASPDVNEVLTAGLNDAIAQLQDILVAPDFDSKIVMAFGESADVEAARFLIQQLSNGQSLPTFKIISIDEIAGNLGAFDQLTNTVYISQDFLSQNANSPENIANVLLEEIGHSIDSQINTTDAPGDEGAIFSELVRGNTLSGEELSTLKNKDDIATLTVDNSSISVELSQQINLWNLWVYEVNPSGQTDFLYDARVPSEKSEENGIYLNWGFDSADRYDNIYFGDRRDDFMAIAGKYFMFDAGTNYTFQGNADDAFLLAAQNYETGDNTWITPEWDFDGGVYTFTPEQSGWYAVYTFFYENEGNAYLDVSWEAEDTSQDGPWTEIAYKDGETIDITLEAIDGQPITDKPTWIVIHGNQSNADNMSHLANAIKSNDPNSQVLTLDWEDGARDGFLVNSHWMQPVAQAARNVLKDLGISNDNINLAGHSLGAYISYYIAESTPGGINNMIALDPATQIPAGERTSDIDFSDYSNWSWGFYGSSSGSNVKAATADEYFQMFFHKNDGILSYLNPINWVTDNFYDNHGYVHQGFADILNQNNESYHELWSLDEMQYSDDKQWYIDDGSRPEAQIFLRKNGAGKWQVDDWESYVKIAY</sequence>
<dbReference type="Gene3D" id="3.40.50.1820">
    <property type="entry name" value="alpha/beta hydrolase"/>
    <property type="match status" value="1"/>
</dbReference>
<name>U7QH12_9CYAN</name>